<dbReference type="InterPro" id="IPR001667">
    <property type="entry name" value="DDH_dom"/>
</dbReference>
<reference evidence="3 4" key="1">
    <citation type="submission" date="2016-10" db="EMBL/GenBank/DDBJ databases">
        <authorList>
            <person name="de Groot N.N."/>
        </authorList>
    </citation>
    <scope>NUCLEOTIDE SEQUENCE [LARGE SCALE GENOMIC DNA]</scope>
    <source>
        <strain evidence="3 4">CGMCC 1.5058</strain>
    </source>
</reference>
<dbReference type="Gene3D" id="3.90.1640.10">
    <property type="entry name" value="inorganic pyrophosphatase (n-terminal core)"/>
    <property type="match status" value="1"/>
</dbReference>
<gene>
    <name evidence="3" type="ORF">SAMN05421804_10199</name>
</gene>
<dbReference type="SUPFAM" id="SSF64182">
    <property type="entry name" value="DHH phosphoesterases"/>
    <property type="match status" value="1"/>
</dbReference>
<organism evidence="3 4">
    <name type="scientific">Proteiniclasticum ruminis</name>
    <dbReference type="NCBI Taxonomy" id="398199"/>
    <lineage>
        <taxon>Bacteria</taxon>
        <taxon>Bacillati</taxon>
        <taxon>Bacillota</taxon>
        <taxon>Clostridia</taxon>
        <taxon>Eubacteriales</taxon>
        <taxon>Clostridiaceae</taxon>
        <taxon>Proteiniclasticum</taxon>
    </lineage>
</organism>
<dbReference type="PANTHER" id="PTHR47618">
    <property type="entry name" value="BIFUNCTIONAL OLIGORIBONUCLEASE AND PAP PHOSPHATASE NRNA"/>
    <property type="match status" value="1"/>
</dbReference>
<protein>
    <submittedName>
        <fullName evidence="3">Phosphoesterase RecJ domain-containing protein</fullName>
    </submittedName>
</protein>
<evidence type="ECO:0000313" key="3">
    <source>
        <dbReference type="EMBL" id="SDH87810.1"/>
    </source>
</evidence>
<evidence type="ECO:0000313" key="4">
    <source>
        <dbReference type="Proteomes" id="UP000183255"/>
    </source>
</evidence>
<dbReference type="EMBL" id="FNDZ01000001">
    <property type="protein sequence ID" value="SDH87810.1"/>
    <property type="molecule type" value="Genomic_DNA"/>
</dbReference>
<feature type="domain" description="DDH" evidence="1">
    <location>
        <begin position="15"/>
        <end position="155"/>
    </location>
</feature>
<name>A0A1G8G0E5_9CLOT</name>
<dbReference type="Pfam" id="PF02272">
    <property type="entry name" value="DHHA1"/>
    <property type="match status" value="1"/>
</dbReference>
<accession>A0A1G8G0E5</accession>
<dbReference type="Proteomes" id="UP000183255">
    <property type="component" value="Unassembled WGS sequence"/>
</dbReference>
<evidence type="ECO:0000259" key="2">
    <source>
        <dbReference type="Pfam" id="PF02272"/>
    </source>
</evidence>
<dbReference type="InterPro" id="IPR038763">
    <property type="entry name" value="DHH_sf"/>
</dbReference>
<sequence>MILRDIADKILEFNKIAVVAHASPDGDAVGSTLGLTLGLRSIGKEVDVLSKEPGPEVLSYLPLYEEYGELNALRDDRTLLICLDCGNKDRLSMERDGFSDIFKINLDHHVSNEMYGNLNYVDSKSASTAEIVYELLGELNIPVTEAMAECLYTGIVMDTGSFRFPSTTSKTLCITSKLLETGVNFSKIQRMLFATSPFKQVKLLGRALMTLESHFEGRVSMMNLEANDFNVLSISDRDTGDIVNYGLEPKETEVSILFKEAEGFYRVSVRTKEYLDASALCAVFGGGGHVRAAGCNIEAEDLAQAKTRILAEIERMMTS</sequence>
<dbReference type="InterPro" id="IPR003156">
    <property type="entry name" value="DHHA1_dom"/>
</dbReference>
<proteinExistence type="predicted"/>
<dbReference type="Pfam" id="PF01368">
    <property type="entry name" value="DHH"/>
    <property type="match status" value="1"/>
</dbReference>
<dbReference type="RefSeq" id="WP_031572696.1">
    <property type="nucleotide sequence ID" value="NZ_FNDZ01000001.1"/>
</dbReference>
<dbReference type="AlphaFoldDB" id="A0A1G8G0E5"/>
<feature type="domain" description="DHHA1" evidence="2">
    <location>
        <begin position="235"/>
        <end position="313"/>
    </location>
</feature>
<dbReference type="InterPro" id="IPR051319">
    <property type="entry name" value="Oligoribo/pAp-PDE_c-di-AMP_PDE"/>
</dbReference>
<dbReference type="PANTHER" id="PTHR47618:SF1">
    <property type="entry name" value="BIFUNCTIONAL OLIGORIBONUCLEASE AND PAP PHOSPHATASE NRNA"/>
    <property type="match status" value="1"/>
</dbReference>
<evidence type="ECO:0000259" key="1">
    <source>
        <dbReference type="Pfam" id="PF01368"/>
    </source>
</evidence>
<dbReference type="Gene3D" id="3.10.310.30">
    <property type="match status" value="1"/>
</dbReference>
<dbReference type="GO" id="GO:0003676">
    <property type="term" value="F:nucleic acid binding"/>
    <property type="evidence" value="ECO:0007669"/>
    <property type="project" value="InterPro"/>
</dbReference>